<sequence>MSAPRKAWIVAASIGAVEALKDQGVCRWNYPLRLLHNHAKNNLKSYYQTQILPLTARFSSSLSPPPPPSSPAAAAAAIAKMKRSEKSMDKVMDLSCWGPSTVRF</sequence>
<name>A0AAD2EDL1_9LAMI</name>
<evidence type="ECO:0000313" key="1">
    <source>
        <dbReference type="EMBL" id="CAI9784151.1"/>
    </source>
</evidence>
<dbReference type="AlphaFoldDB" id="A0AAD2EDL1"/>
<reference evidence="1" key="1">
    <citation type="submission" date="2023-05" db="EMBL/GenBank/DDBJ databases">
        <authorList>
            <person name="Huff M."/>
        </authorList>
    </citation>
    <scope>NUCLEOTIDE SEQUENCE</scope>
</reference>
<dbReference type="Pfam" id="PF12609">
    <property type="entry name" value="DUF3774"/>
    <property type="match status" value="1"/>
</dbReference>
<gene>
    <name evidence="1" type="ORF">FPE_LOCUS31581</name>
</gene>
<proteinExistence type="predicted"/>
<protein>
    <recommendedName>
        <fullName evidence="3">Wound-responsive family protein</fullName>
    </recommendedName>
</protein>
<dbReference type="Proteomes" id="UP000834106">
    <property type="component" value="Chromosome 20"/>
</dbReference>
<dbReference type="InterPro" id="IPR022251">
    <property type="entry name" value="DUF3774_wound-induced"/>
</dbReference>
<dbReference type="PANTHER" id="PTHR33090">
    <property type="entry name" value="DUF3774 DOMAIN PROTEIN-RELATED"/>
    <property type="match status" value="1"/>
</dbReference>
<dbReference type="EMBL" id="OU503055">
    <property type="protein sequence ID" value="CAI9784151.1"/>
    <property type="molecule type" value="Genomic_DNA"/>
</dbReference>
<accession>A0AAD2EDL1</accession>
<evidence type="ECO:0000313" key="2">
    <source>
        <dbReference type="Proteomes" id="UP000834106"/>
    </source>
</evidence>
<keyword evidence="2" id="KW-1185">Reference proteome</keyword>
<evidence type="ECO:0008006" key="3">
    <source>
        <dbReference type="Google" id="ProtNLM"/>
    </source>
</evidence>
<organism evidence="1 2">
    <name type="scientific">Fraxinus pennsylvanica</name>
    <dbReference type="NCBI Taxonomy" id="56036"/>
    <lineage>
        <taxon>Eukaryota</taxon>
        <taxon>Viridiplantae</taxon>
        <taxon>Streptophyta</taxon>
        <taxon>Embryophyta</taxon>
        <taxon>Tracheophyta</taxon>
        <taxon>Spermatophyta</taxon>
        <taxon>Magnoliopsida</taxon>
        <taxon>eudicotyledons</taxon>
        <taxon>Gunneridae</taxon>
        <taxon>Pentapetalae</taxon>
        <taxon>asterids</taxon>
        <taxon>lamiids</taxon>
        <taxon>Lamiales</taxon>
        <taxon>Oleaceae</taxon>
        <taxon>Oleeae</taxon>
        <taxon>Fraxinus</taxon>
    </lineage>
</organism>